<dbReference type="AlphaFoldDB" id="A0A1V6S454"/>
<evidence type="ECO:0000313" key="1">
    <source>
        <dbReference type="EMBL" id="OQE08636.1"/>
    </source>
</evidence>
<proteinExistence type="predicted"/>
<evidence type="ECO:0000313" key="2">
    <source>
        <dbReference type="Proteomes" id="UP000191518"/>
    </source>
</evidence>
<sequence>MPPHRSSLRLRLPPGHVVLKFSLSGIRIEGKKICESLKENSDGNQWIVILGLTPKAIEILDDERCDDLGGISYRFRWEGSTGLIKVIPPGMIHGIVRQNLSSVIGRKLESMGLSWKEWRWIGRATHKPAAPVSKGKQADQAFIPPSRFRGRIRPSGLWPTLVIETGVLESLPRLRLNAREWLTNPGKKVRIVVLIIITKSEITFERWELAPVPVSYPLIDGLCQQNCSIPPPTPAVSVQQVYSAQQVHVSANQVLGAPLVLPFHAVYNRPPQEGEGDILIGKKDLEYITESDIGTHFSF</sequence>
<dbReference type="OrthoDB" id="76567at2759"/>
<protein>
    <submittedName>
        <fullName evidence="1">Uncharacterized protein</fullName>
    </submittedName>
</protein>
<accession>A0A1V6S454</accession>
<organism evidence="1 2">
    <name type="scientific">Penicillium vulpinum</name>
    <dbReference type="NCBI Taxonomy" id="29845"/>
    <lineage>
        <taxon>Eukaryota</taxon>
        <taxon>Fungi</taxon>
        <taxon>Dikarya</taxon>
        <taxon>Ascomycota</taxon>
        <taxon>Pezizomycotina</taxon>
        <taxon>Eurotiomycetes</taxon>
        <taxon>Eurotiomycetidae</taxon>
        <taxon>Eurotiales</taxon>
        <taxon>Aspergillaceae</taxon>
        <taxon>Penicillium</taxon>
    </lineage>
</organism>
<gene>
    <name evidence="1" type="ORF">PENVUL_c009G09208</name>
</gene>
<keyword evidence="2" id="KW-1185">Reference proteome</keyword>
<reference evidence="2" key="1">
    <citation type="journal article" date="2017" name="Nat. Microbiol.">
        <title>Global analysis of biosynthetic gene clusters reveals vast potential of secondary metabolite production in Penicillium species.</title>
        <authorList>
            <person name="Nielsen J.C."/>
            <person name="Grijseels S."/>
            <person name="Prigent S."/>
            <person name="Ji B."/>
            <person name="Dainat J."/>
            <person name="Nielsen K.F."/>
            <person name="Frisvad J.C."/>
            <person name="Workman M."/>
            <person name="Nielsen J."/>
        </authorList>
    </citation>
    <scope>NUCLEOTIDE SEQUENCE [LARGE SCALE GENOMIC DNA]</scope>
    <source>
        <strain evidence="2">IBT 29486</strain>
    </source>
</reference>
<dbReference type="Proteomes" id="UP000191518">
    <property type="component" value="Unassembled WGS sequence"/>
</dbReference>
<name>A0A1V6S454_9EURO</name>
<dbReference type="EMBL" id="MDYP01000009">
    <property type="protein sequence ID" value="OQE08636.1"/>
    <property type="molecule type" value="Genomic_DNA"/>
</dbReference>
<comment type="caution">
    <text evidence="1">The sequence shown here is derived from an EMBL/GenBank/DDBJ whole genome shotgun (WGS) entry which is preliminary data.</text>
</comment>
<dbReference type="STRING" id="29845.A0A1V6S454"/>